<name>A0A517T0A3_9BACT</name>
<reference evidence="6 7" key="1">
    <citation type="submission" date="2019-02" db="EMBL/GenBank/DDBJ databases">
        <title>Deep-cultivation of Planctomycetes and their phenomic and genomic characterization uncovers novel biology.</title>
        <authorList>
            <person name="Wiegand S."/>
            <person name="Jogler M."/>
            <person name="Boedeker C."/>
            <person name="Pinto D."/>
            <person name="Vollmers J."/>
            <person name="Rivas-Marin E."/>
            <person name="Kohn T."/>
            <person name="Peeters S.H."/>
            <person name="Heuer A."/>
            <person name="Rast P."/>
            <person name="Oberbeckmann S."/>
            <person name="Bunk B."/>
            <person name="Jeske O."/>
            <person name="Meyerdierks A."/>
            <person name="Storesund J.E."/>
            <person name="Kallscheuer N."/>
            <person name="Luecker S."/>
            <person name="Lage O.M."/>
            <person name="Pohl T."/>
            <person name="Merkel B.J."/>
            <person name="Hornburger P."/>
            <person name="Mueller R.-W."/>
            <person name="Bruemmer F."/>
            <person name="Labrenz M."/>
            <person name="Spormann A.M."/>
            <person name="Op den Camp H."/>
            <person name="Overmann J."/>
            <person name="Amann R."/>
            <person name="Jetten M.S.M."/>
            <person name="Mascher T."/>
            <person name="Medema M.H."/>
            <person name="Devos D.P."/>
            <person name="Kaster A.-K."/>
            <person name="Ovreas L."/>
            <person name="Rohde M."/>
            <person name="Galperin M.Y."/>
            <person name="Jogler C."/>
        </authorList>
    </citation>
    <scope>NUCLEOTIDE SEQUENCE [LARGE SCALE GENOMIC DNA]</scope>
    <source>
        <strain evidence="6 7">SV_7m_r</strain>
    </source>
</reference>
<dbReference type="Pfam" id="PF00675">
    <property type="entry name" value="Peptidase_M16"/>
    <property type="match status" value="1"/>
</dbReference>
<gene>
    <name evidence="6" type="primary">ptrA_2</name>
    <name evidence="6" type="ORF">SV7mr_43650</name>
</gene>
<evidence type="ECO:0000256" key="2">
    <source>
        <dbReference type="ARBA" id="ARBA00007261"/>
    </source>
</evidence>
<dbReference type="InterPro" id="IPR001431">
    <property type="entry name" value="Pept_M16_Zn_BS"/>
</dbReference>
<comment type="cofactor">
    <cofactor evidence="1">
        <name>Zn(2+)</name>
        <dbReference type="ChEBI" id="CHEBI:29105"/>
    </cofactor>
</comment>
<evidence type="ECO:0000259" key="4">
    <source>
        <dbReference type="Pfam" id="PF00675"/>
    </source>
</evidence>
<feature type="domain" description="Peptidase M16 C-terminal" evidence="5">
    <location>
        <begin position="182"/>
        <end position="360"/>
    </location>
</feature>
<dbReference type="RefSeq" id="WP_145276152.1">
    <property type="nucleotide sequence ID" value="NZ_CP036272.1"/>
</dbReference>
<accession>A0A517T0A3</accession>
<evidence type="ECO:0000256" key="3">
    <source>
        <dbReference type="RuleBase" id="RU004447"/>
    </source>
</evidence>
<dbReference type="EMBL" id="CP036272">
    <property type="protein sequence ID" value="QDT61824.1"/>
    <property type="molecule type" value="Genomic_DNA"/>
</dbReference>
<dbReference type="OrthoDB" id="9811314at2"/>
<dbReference type="EC" id="3.4.24.55" evidence="6"/>
<dbReference type="PANTHER" id="PTHR11851:SF49">
    <property type="entry name" value="MITOCHONDRIAL-PROCESSING PEPTIDASE SUBUNIT ALPHA"/>
    <property type="match status" value="1"/>
</dbReference>
<dbReference type="Proteomes" id="UP000315003">
    <property type="component" value="Chromosome"/>
</dbReference>
<dbReference type="SUPFAM" id="SSF63411">
    <property type="entry name" value="LuxS/MPP-like metallohydrolase"/>
    <property type="match status" value="2"/>
</dbReference>
<keyword evidence="6" id="KW-0378">Hydrolase</keyword>
<dbReference type="PROSITE" id="PS00143">
    <property type="entry name" value="INSULINASE"/>
    <property type="match status" value="1"/>
</dbReference>
<dbReference type="PANTHER" id="PTHR11851">
    <property type="entry name" value="METALLOPROTEASE"/>
    <property type="match status" value="1"/>
</dbReference>
<dbReference type="Pfam" id="PF05193">
    <property type="entry name" value="Peptidase_M16_C"/>
    <property type="match status" value="1"/>
</dbReference>
<protein>
    <submittedName>
        <fullName evidence="6">Protease 3</fullName>
        <ecNumber evidence="6">3.4.24.55</ecNumber>
    </submittedName>
</protein>
<evidence type="ECO:0000259" key="5">
    <source>
        <dbReference type="Pfam" id="PF05193"/>
    </source>
</evidence>
<sequence length="426" mass="47138">MSNTANVSILTDLPSGKEFRQAKLSNGLQVVAEVDPRSYSMSLGYFVRAGARNERDPQSGLSHFLEHMMFKGTARRSAADVNRELDELGGNSNAYTSEEQTVYYATVLPKFQDRIVDLLSDMLSPTLDAQEFETERQVILEEIAKYEDQPPFGGFERAFEIHFGPRGLGRRVLGTNESIKAMTAQQMRDYFYQRYRGENIVVAASGNVDFDGLVAQVESMTAHWADRPQPTALPEDDPNTLPDGVELTPTVDSPDANQTYWIGIGDGPSAADPDRHAARMLGSILGDEGSSRLFWELIDTGRAEVATCWPQEFSDQGAWFTYLICDPQNLASNLQSIRTLSDQLVQAAPNEKELQQAINKNTASYIMHSERPGNRLFGLGSRYLMHGEYLDLDQTISGMRGVTTDAIARVAKKYLAATPSAVQAGN</sequence>
<dbReference type="GO" id="GO:0004222">
    <property type="term" value="F:metalloendopeptidase activity"/>
    <property type="evidence" value="ECO:0007669"/>
    <property type="project" value="UniProtKB-EC"/>
</dbReference>
<evidence type="ECO:0000313" key="7">
    <source>
        <dbReference type="Proteomes" id="UP000315003"/>
    </source>
</evidence>
<dbReference type="GO" id="GO:0046872">
    <property type="term" value="F:metal ion binding"/>
    <property type="evidence" value="ECO:0007669"/>
    <property type="project" value="InterPro"/>
</dbReference>
<organism evidence="6 7">
    <name type="scientific">Stieleria bergensis</name>
    <dbReference type="NCBI Taxonomy" id="2528025"/>
    <lineage>
        <taxon>Bacteria</taxon>
        <taxon>Pseudomonadati</taxon>
        <taxon>Planctomycetota</taxon>
        <taxon>Planctomycetia</taxon>
        <taxon>Pirellulales</taxon>
        <taxon>Pirellulaceae</taxon>
        <taxon>Stieleria</taxon>
    </lineage>
</organism>
<comment type="similarity">
    <text evidence="2 3">Belongs to the peptidase M16 family.</text>
</comment>
<dbReference type="InterPro" id="IPR050361">
    <property type="entry name" value="MPP/UQCRC_Complex"/>
</dbReference>
<evidence type="ECO:0000313" key="6">
    <source>
        <dbReference type="EMBL" id="QDT61824.1"/>
    </source>
</evidence>
<keyword evidence="7" id="KW-1185">Reference proteome</keyword>
<evidence type="ECO:0000256" key="1">
    <source>
        <dbReference type="ARBA" id="ARBA00001947"/>
    </source>
</evidence>
<feature type="domain" description="Peptidase M16 N-terminal" evidence="4">
    <location>
        <begin position="30"/>
        <end position="152"/>
    </location>
</feature>
<dbReference type="GO" id="GO:0006508">
    <property type="term" value="P:proteolysis"/>
    <property type="evidence" value="ECO:0007669"/>
    <property type="project" value="UniProtKB-KW"/>
</dbReference>
<dbReference type="Gene3D" id="3.30.830.10">
    <property type="entry name" value="Metalloenzyme, LuxS/M16 peptidase-like"/>
    <property type="match status" value="2"/>
</dbReference>
<dbReference type="InterPro" id="IPR011765">
    <property type="entry name" value="Pept_M16_N"/>
</dbReference>
<proteinExistence type="inferred from homology"/>
<keyword evidence="6" id="KW-0645">Protease</keyword>
<dbReference type="AlphaFoldDB" id="A0A517T0A3"/>
<dbReference type="InterPro" id="IPR007863">
    <property type="entry name" value="Peptidase_M16_C"/>
</dbReference>
<dbReference type="InterPro" id="IPR011249">
    <property type="entry name" value="Metalloenz_LuxS/M16"/>
</dbReference>